<comment type="caution">
    <text evidence="3">The sequence shown here is derived from an EMBL/GenBank/DDBJ whole genome shotgun (WGS) entry which is preliminary data.</text>
</comment>
<dbReference type="Proteomes" id="UP001269819">
    <property type="component" value="Unassembled WGS sequence"/>
</dbReference>
<proteinExistence type="inferred from homology"/>
<dbReference type="EMBL" id="JAWIIJ010000012">
    <property type="protein sequence ID" value="MDV2080291.1"/>
    <property type="molecule type" value="Genomic_DNA"/>
</dbReference>
<evidence type="ECO:0000313" key="3">
    <source>
        <dbReference type="EMBL" id="MDV2080291.1"/>
    </source>
</evidence>
<dbReference type="InterPro" id="IPR001279">
    <property type="entry name" value="Metallo-B-lactamas"/>
</dbReference>
<evidence type="ECO:0000313" key="4">
    <source>
        <dbReference type="Proteomes" id="UP001269819"/>
    </source>
</evidence>
<dbReference type="SUPFAM" id="SSF56281">
    <property type="entry name" value="Metallo-hydrolase/oxidoreductase"/>
    <property type="match status" value="1"/>
</dbReference>
<dbReference type="InterPro" id="IPR036866">
    <property type="entry name" value="RibonucZ/Hydroxyglut_hydro"/>
</dbReference>
<dbReference type="InterPro" id="IPR050855">
    <property type="entry name" value="NDM-1-like"/>
</dbReference>
<keyword evidence="4" id="KW-1185">Reference proteome</keyword>
<gene>
    <name evidence="3" type="ORF">RYS15_16505</name>
</gene>
<dbReference type="PANTHER" id="PTHR42951">
    <property type="entry name" value="METALLO-BETA-LACTAMASE DOMAIN-CONTAINING"/>
    <property type="match status" value="1"/>
</dbReference>
<comment type="similarity">
    <text evidence="1">Belongs to the metallo-beta-lactamase superfamily. Class-B beta-lactamase family.</text>
</comment>
<dbReference type="PANTHER" id="PTHR42951:SF4">
    <property type="entry name" value="ACYL-COENZYME A THIOESTERASE MBLAC2"/>
    <property type="match status" value="1"/>
</dbReference>
<dbReference type="SMART" id="SM00849">
    <property type="entry name" value="Lactamase_B"/>
    <property type="match status" value="1"/>
</dbReference>
<evidence type="ECO:0000259" key="2">
    <source>
        <dbReference type="SMART" id="SM00849"/>
    </source>
</evidence>
<dbReference type="Pfam" id="PF00753">
    <property type="entry name" value="Lactamase_B"/>
    <property type="match status" value="1"/>
</dbReference>
<sequence>MMCLLCLLWVPSLAAARSYGLEATAVADGVWVVEGTTENFSPANGGNIVNTGFIETGAGVVVIDTGPSRRYGEALRALIARHSDQPVTHVLLTHHHPDHVFGSQAFPEHTLYMLPRGRELLARDGQAFAENMYRLVGDWMRGTELVVPPNTLSPGVLTVGERRLRLMAFTGHTGSDLVVLDETSGVLFASDLVFYNRALTTPQTPGLAHWAEELQQLRTLPFRVLVPGHGPVSDGDAALAQMADYLSWLDHALTQAARRGLSRSEVMQMAIPERFAAVAGRRYELIRTTTHLYPGYEKAALELLANPEATPGGQ</sequence>
<dbReference type="CDD" id="cd16282">
    <property type="entry name" value="metallo-hydrolase-like_MBL-fold"/>
    <property type="match status" value="1"/>
</dbReference>
<dbReference type="NCBIfam" id="TIGR04558">
    <property type="entry name" value="SoxH_rel_PQQ_1"/>
    <property type="match status" value="1"/>
</dbReference>
<dbReference type="Gene3D" id="3.60.15.10">
    <property type="entry name" value="Ribonuclease Z/Hydroxyacylglutathione hydrolase-like"/>
    <property type="match status" value="1"/>
</dbReference>
<protein>
    <submittedName>
        <fullName evidence="3">Quinoprotein relay system zinc metallohydrolase 1</fullName>
    </submittedName>
</protein>
<name>A0ABU3W1B5_9GAMM</name>
<evidence type="ECO:0000256" key="1">
    <source>
        <dbReference type="ARBA" id="ARBA00005250"/>
    </source>
</evidence>
<dbReference type="RefSeq" id="WP_316974728.1">
    <property type="nucleotide sequence ID" value="NZ_JAWIIJ010000012.1"/>
</dbReference>
<organism evidence="3 4">
    <name type="scientific">Marinobacter xestospongiae</name>
    <dbReference type="NCBI Taxonomy" id="994319"/>
    <lineage>
        <taxon>Bacteria</taxon>
        <taxon>Pseudomonadati</taxon>
        <taxon>Pseudomonadota</taxon>
        <taxon>Gammaproteobacteria</taxon>
        <taxon>Pseudomonadales</taxon>
        <taxon>Marinobacteraceae</taxon>
        <taxon>Marinobacter</taxon>
    </lineage>
</organism>
<reference evidence="3 4" key="1">
    <citation type="submission" date="2023-10" db="EMBL/GenBank/DDBJ databases">
        <title>Characteristics and mechanism of a salt-tolerant marine origin heterotrophic nitrifying- aerobic denitrifying bacteria Marinobacter xestospongiae HN1.</title>
        <authorList>
            <person name="Qi R."/>
        </authorList>
    </citation>
    <scope>NUCLEOTIDE SEQUENCE [LARGE SCALE GENOMIC DNA]</scope>
    <source>
        <strain evidence="3 4">HN1</strain>
    </source>
</reference>
<dbReference type="InterPro" id="IPR030811">
    <property type="entry name" value="SoxH-rel_PQQ_1"/>
</dbReference>
<accession>A0ABU3W1B5</accession>
<feature type="domain" description="Metallo-beta-lactamase" evidence="2">
    <location>
        <begin position="48"/>
        <end position="229"/>
    </location>
</feature>